<dbReference type="AlphaFoldDB" id="A0A6J4JHT2"/>
<name>A0A6J4JHT2_9ACTN</name>
<dbReference type="EMBL" id="CADCTP010000305">
    <property type="protein sequence ID" value="CAA9277465.1"/>
    <property type="molecule type" value="Genomic_DNA"/>
</dbReference>
<feature type="compositionally biased region" description="Basic and acidic residues" evidence="1">
    <location>
        <begin position="19"/>
        <end position="34"/>
    </location>
</feature>
<feature type="compositionally biased region" description="Basic and acidic residues" evidence="1">
    <location>
        <begin position="218"/>
        <end position="247"/>
    </location>
</feature>
<protein>
    <submittedName>
        <fullName evidence="2">GTP-binding protein Era</fullName>
    </submittedName>
</protein>
<feature type="compositionally biased region" description="Gly residues" evidence="1">
    <location>
        <begin position="199"/>
        <end position="209"/>
    </location>
</feature>
<organism evidence="2">
    <name type="scientific">uncultured Mycobacteriales bacterium</name>
    <dbReference type="NCBI Taxonomy" id="581187"/>
    <lineage>
        <taxon>Bacteria</taxon>
        <taxon>Bacillati</taxon>
        <taxon>Actinomycetota</taxon>
        <taxon>Actinomycetes</taxon>
        <taxon>Mycobacteriales</taxon>
        <taxon>environmental samples</taxon>
    </lineage>
</organism>
<feature type="non-terminal residue" evidence="2">
    <location>
        <position position="298"/>
    </location>
</feature>
<gene>
    <name evidence="2" type="ORF">AVDCRST_MAG41-3344</name>
</gene>
<feature type="non-terminal residue" evidence="2">
    <location>
        <position position="1"/>
    </location>
</feature>
<accession>A0A6J4JHT2</accession>
<feature type="compositionally biased region" description="Low complexity" evidence="1">
    <location>
        <begin position="91"/>
        <end position="113"/>
    </location>
</feature>
<evidence type="ECO:0000256" key="1">
    <source>
        <dbReference type="SAM" id="MobiDB-lite"/>
    </source>
</evidence>
<feature type="compositionally biased region" description="Basic residues" evidence="1">
    <location>
        <begin position="1"/>
        <end position="14"/>
    </location>
</feature>
<feature type="compositionally biased region" description="Basic and acidic residues" evidence="1">
    <location>
        <begin position="69"/>
        <end position="84"/>
    </location>
</feature>
<feature type="region of interest" description="Disordered" evidence="1">
    <location>
        <begin position="1"/>
        <end position="298"/>
    </location>
</feature>
<sequence length="298" mass="30965">DRHPLRLRQPRRPAQRGQVDPDQRPGGREDRDHLQPPADHPARSARHRHPGRRAAGPGRHARAAPAADAARRAAERGGPRDLGRRGRHRAVPAGRRAARAGRPLPGPGAVRPAQAGGRGGDEDRPAPPGADHRGADRRPAAGRAGGAPVRRHRAGVRGVGLPGRPAGRPADRPSAGGAGALPGQRADRRADRDPDRRAGPGGRAGGGPGRAAALAGGVDRRDAGGGWPDRHPRDRARGAGQPEADRARLRRLPAALGRHPGAARDRGAARRPGLPGPARERAQGLAARPAPAPPPRVL</sequence>
<feature type="compositionally biased region" description="Low complexity" evidence="1">
    <location>
        <begin position="162"/>
        <end position="175"/>
    </location>
</feature>
<proteinExistence type="predicted"/>
<reference evidence="2" key="1">
    <citation type="submission" date="2020-02" db="EMBL/GenBank/DDBJ databases">
        <authorList>
            <person name="Meier V. D."/>
        </authorList>
    </citation>
    <scope>NUCLEOTIDE SEQUENCE</scope>
    <source>
        <strain evidence="2">AVDCRST_MAG41</strain>
    </source>
</reference>
<evidence type="ECO:0000313" key="2">
    <source>
        <dbReference type="EMBL" id="CAA9277465.1"/>
    </source>
</evidence>
<feature type="compositionally biased region" description="Low complexity" evidence="1">
    <location>
        <begin position="53"/>
        <end position="68"/>
    </location>
</feature>
<feature type="compositionally biased region" description="Basic residues" evidence="1">
    <location>
        <begin position="43"/>
        <end position="52"/>
    </location>
</feature>
<feature type="compositionally biased region" description="Basic and acidic residues" evidence="1">
    <location>
        <begin position="185"/>
        <end position="198"/>
    </location>
</feature>
<feature type="compositionally biased region" description="Basic and acidic residues" evidence="1">
    <location>
        <begin position="119"/>
        <end position="139"/>
    </location>
</feature>